<gene>
    <name evidence="1" type="ORF">GWP43_00340</name>
</gene>
<protein>
    <submittedName>
        <fullName evidence="1">Uncharacterized protein</fullName>
    </submittedName>
</protein>
<accession>A0A6P1XYL5</accession>
<name>A0A6P1XYL5_9SPIR</name>
<evidence type="ECO:0000313" key="2">
    <source>
        <dbReference type="Proteomes" id="UP000464374"/>
    </source>
</evidence>
<dbReference type="RefSeq" id="WP_162661975.1">
    <property type="nucleotide sequence ID" value="NZ_CP048020.1"/>
</dbReference>
<proteinExistence type="predicted"/>
<organism evidence="1 2">
    <name type="scientific">Treponema vincentii</name>
    <dbReference type="NCBI Taxonomy" id="69710"/>
    <lineage>
        <taxon>Bacteria</taxon>
        <taxon>Pseudomonadati</taxon>
        <taxon>Spirochaetota</taxon>
        <taxon>Spirochaetia</taxon>
        <taxon>Spirochaetales</taxon>
        <taxon>Treponemataceae</taxon>
        <taxon>Treponema</taxon>
    </lineage>
</organism>
<dbReference type="EMBL" id="CP048020">
    <property type="protein sequence ID" value="QHX42160.1"/>
    <property type="molecule type" value="Genomic_DNA"/>
</dbReference>
<dbReference type="Proteomes" id="UP000464374">
    <property type="component" value="Chromosome"/>
</dbReference>
<reference evidence="1 2" key="1">
    <citation type="submission" date="2020-01" db="EMBL/GenBank/DDBJ databases">
        <title>Complete genome sequence of a human oral phylogroup 1 Treponema sp. strain ATCC 700766, originally isolated from periodontitis dental plaque.</title>
        <authorList>
            <person name="Chan Y."/>
            <person name="Huo Y.-B."/>
            <person name="Yu X.-L."/>
            <person name="Zeng H."/>
            <person name="Leung W.-K."/>
            <person name="Watt R.M."/>
        </authorList>
    </citation>
    <scope>NUCLEOTIDE SEQUENCE [LARGE SCALE GENOMIC DNA]</scope>
    <source>
        <strain evidence="1 2">OMZ 804</strain>
    </source>
</reference>
<dbReference type="KEGG" id="trz:GWP43_00340"/>
<sequence>MTAVLVYFDKGEKAQTQLLLEALKEAAHNRCDDVRVLNGYALADTDRLNMYEYIVVFCAEKPLFTSNPDSAVVTILKEHGLKEGCKGCVLTVSRGLFSDKFTRNVMNALESCGFMIDYFDTLRNAADARRAGANIG</sequence>
<dbReference type="AlphaFoldDB" id="A0A6P1XYL5"/>
<evidence type="ECO:0000313" key="1">
    <source>
        <dbReference type="EMBL" id="QHX42160.1"/>
    </source>
</evidence>